<feature type="region of interest" description="Disordered" evidence="1">
    <location>
        <begin position="91"/>
        <end position="127"/>
    </location>
</feature>
<name>A0A3M7RKR1_BRAPC</name>
<keyword evidence="3" id="KW-1185">Reference proteome</keyword>
<feature type="compositionally biased region" description="Acidic residues" evidence="1">
    <location>
        <begin position="105"/>
        <end position="125"/>
    </location>
</feature>
<accession>A0A3M7RKR1</accession>
<organism evidence="2 3">
    <name type="scientific">Brachionus plicatilis</name>
    <name type="common">Marine rotifer</name>
    <name type="synonym">Brachionus muelleri</name>
    <dbReference type="NCBI Taxonomy" id="10195"/>
    <lineage>
        <taxon>Eukaryota</taxon>
        <taxon>Metazoa</taxon>
        <taxon>Spiralia</taxon>
        <taxon>Gnathifera</taxon>
        <taxon>Rotifera</taxon>
        <taxon>Eurotatoria</taxon>
        <taxon>Monogononta</taxon>
        <taxon>Pseudotrocha</taxon>
        <taxon>Ploima</taxon>
        <taxon>Brachionidae</taxon>
        <taxon>Brachionus</taxon>
    </lineage>
</organism>
<evidence type="ECO:0000313" key="2">
    <source>
        <dbReference type="EMBL" id="RNA24163.1"/>
    </source>
</evidence>
<comment type="caution">
    <text evidence="2">The sequence shown here is derived from an EMBL/GenBank/DDBJ whole genome shotgun (WGS) entry which is preliminary data.</text>
</comment>
<gene>
    <name evidence="2" type="ORF">BpHYR1_040120</name>
</gene>
<protein>
    <submittedName>
        <fullName evidence="2">Uncharacterized protein</fullName>
    </submittedName>
</protein>
<reference evidence="2 3" key="1">
    <citation type="journal article" date="2018" name="Sci. Rep.">
        <title>Genomic signatures of local adaptation to the degree of environmental predictability in rotifers.</title>
        <authorList>
            <person name="Franch-Gras L."/>
            <person name="Hahn C."/>
            <person name="Garcia-Roger E.M."/>
            <person name="Carmona M.J."/>
            <person name="Serra M."/>
            <person name="Gomez A."/>
        </authorList>
    </citation>
    <scope>NUCLEOTIDE SEQUENCE [LARGE SCALE GENOMIC DNA]</scope>
    <source>
        <strain evidence="2">HYR1</strain>
    </source>
</reference>
<sequence>RRISFIYFKYSEYKQLLVPNKQSNQTNYALNFKIYLNKIIPLINYNFMNLVSTKVALQALKLLRNADDIQSGASDYDDNGIEVNDDFINDFEDEMETTNQPNAEYDLDEDSDNEETEDEEEPEETYIDKTSKNGTIWTRLKEKEETSCVMETIRTLIVTNANNLDVVLV</sequence>
<proteinExistence type="predicted"/>
<evidence type="ECO:0000313" key="3">
    <source>
        <dbReference type="Proteomes" id="UP000276133"/>
    </source>
</evidence>
<evidence type="ECO:0000256" key="1">
    <source>
        <dbReference type="SAM" id="MobiDB-lite"/>
    </source>
</evidence>
<dbReference type="EMBL" id="REGN01003162">
    <property type="protein sequence ID" value="RNA24163.1"/>
    <property type="molecule type" value="Genomic_DNA"/>
</dbReference>
<dbReference type="Proteomes" id="UP000276133">
    <property type="component" value="Unassembled WGS sequence"/>
</dbReference>
<feature type="non-terminal residue" evidence="2">
    <location>
        <position position="1"/>
    </location>
</feature>
<dbReference type="AlphaFoldDB" id="A0A3M7RKR1"/>